<dbReference type="CTD" id="8236018"/>
<reference evidence="9" key="1">
    <citation type="submission" date="2007-04" db="EMBL/GenBank/DDBJ databases">
        <title>Annotation of Pediculus humanus corporis strain USDA.</title>
        <authorList>
            <person name="Kirkness E."/>
            <person name="Hannick L."/>
            <person name="Hass B."/>
            <person name="Bruggner R."/>
            <person name="Lawson D."/>
            <person name="Bidwell S."/>
            <person name="Joardar V."/>
            <person name="Caler E."/>
            <person name="Walenz B."/>
            <person name="Inman J."/>
            <person name="Schobel S."/>
            <person name="Galinsky K."/>
            <person name="Amedeo P."/>
            <person name="Strausberg R."/>
        </authorList>
    </citation>
    <scope>NUCLEOTIDE SEQUENCE</scope>
    <source>
        <strain evidence="9">USDA</strain>
    </source>
</reference>
<evidence type="ECO:0000313" key="10">
    <source>
        <dbReference type="EnsemblMetazoa" id="PHUM316380-PA"/>
    </source>
</evidence>
<evidence type="ECO:0000313" key="9">
    <source>
        <dbReference type="EMBL" id="EEB14644.1"/>
    </source>
</evidence>
<dbReference type="Pfam" id="PF10034">
    <property type="entry name" value="Dpy19"/>
    <property type="match status" value="1"/>
</dbReference>
<evidence type="ECO:0000256" key="1">
    <source>
        <dbReference type="ARBA" id="ARBA00004141"/>
    </source>
</evidence>
<dbReference type="FunCoup" id="E0VMN8">
    <property type="interactions" value="826"/>
</dbReference>
<dbReference type="Proteomes" id="UP000009046">
    <property type="component" value="Unassembled WGS sequence"/>
</dbReference>
<dbReference type="HOGENOM" id="CLU_014404_0_1_1"/>
<dbReference type="EMBL" id="AAZO01003670">
    <property type="status" value="NOT_ANNOTATED_CDS"/>
    <property type="molecule type" value="Genomic_DNA"/>
</dbReference>
<feature type="transmembrane region" description="Helical" evidence="8">
    <location>
        <begin position="407"/>
        <end position="428"/>
    </location>
</feature>
<dbReference type="EMBL" id="DS235317">
    <property type="protein sequence ID" value="EEB14644.1"/>
    <property type="molecule type" value="Genomic_DNA"/>
</dbReference>
<feature type="transmembrane region" description="Helical" evidence="8">
    <location>
        <begin position="313"/>
        <end position="331"/>
    </location>
</feature>
<dbReference type="InParanoid" id="E0VMN8"/>
<feature type="transmembrane region" description="Helical" evidence="8">
    <location>
        <begin position="241"/>
        <end position="259"/>
    </location>
</feature>
<comment type="similarity">
    <text evidence="2">Belongs to the dpy-19 family.</text>
</comment>
<dbReference type="RefSeq" id="XP_002427382.1">
    <property type="nucleotide sequence ID" value="XM_002427337.1"/>
</dbReference>
<dbReference type="CDD" id="cd20177">
    <property type="entry name" value="Dpy19"/>
    <property type="match status" value="1"/>
</dbReference>
<dbReference type="STRING" id="121224.E0VMN8"/>
<accession>E0VMN8</accession>
<evidence type="ECO:0000256" key="7">
    <source>
        <dbReference type="ARBA" id="ARBA00023136"/>
    </source>
</evidence>
<protein>
    <submittedName>
        <fullName evidence="9 10">Protein dpy-19, putative</fullName>
    </submittedName>
</protein>
<dbReference type="InterPro" id="IPR018732">
    <property type="entry name" value="Dpy-19/Dpy-19-like"/>
</dbReference>
<dbReference type="OrthoDB" id="6019623at2759"/>
<feature type="transmembrane region" description="Helical" evidence="8">
    <location>
        <begin position="338"/>
        <end position="356"/>
    </location>
</feature>
<organism>
    <name type="scientific">Pediculus humanus subsp. corporis</name>
    <name type="common">Body louse</name>
    <dbReference type="NCBI Taxonomy" id="121224"/>
    <lineage>
        <taxon>Eukaryota</taxon>
        <taxon>Metazoa</taxon>
        <taxon>Ecdysozoa</taxon>
        <taxon>Arthropoda</taxon>
        <taxon>Hexapoda</taxon>
        <taxon>Insecta</taxon>
        <taxon>Pterygota</taxon>
        <taxon>Neoptera</taxon>
        <taxon>Paraneoptera</taxon>
        <taxon>Psocodea</taxon>
        <taxon>Troctomorpha</taxon>
        <taxon>Phthiraptera</taxon>
        <taxon>Anoplura</taxon>
        <taxon>Pediculidae</taxon>
        <taxon>Pediculus</taxon>
    </lineage>
</organism>
<dbReference type="AlphaFoldDB" id="E0VMN8"/>
<dbReference type="GO" id="GO:0005637">
    <property type="term" value="C:nuclear inner membrane"/>
    <property type="evidence" value="ECO:0007669"/>
    <property type="project" value="TreeGrafter"/>
</dbReference>
<feature type="transmembrane region" description="Helical" evidence="8">
    <location>
        <begin position="265"/>
        <end position="283"/>
    </location>
</feature>
<keyword evidence="11" id="KW-1185">Reference proteome</keyword>
<keyword evidence="5 8" id="KW-0812">Transmembrane</keyword>
<dbReference type="eggNOG" id="KOG4587">
    <property type="taxonomic scope" value="Eukaryota"/>
</dbReference>
<evidence type="ECO:0000313" key="11">
    <source>
        <dbReference type="Proteomes" id="UP000009046"/>
    </source>
</evidence>
<dbReference type="GO" id="GO:0000030">
    <property type="term" value="F:mannosyltransferase activity"/>
    <property type="evidence" value="ECO:0007669"/>
    <property type="project" value="InterPro"/>
</dbReference>
<dbReference type="EnsemblMetazoa" id="PHUM316380-RA">
    <property type="protein sequence ID" value="PHUM316380-PA"/>
    <property type="gene ID" value="PHUM316380"/>
</dbReference>
<sequence length="684" mass="79145">MKLNYKTMKEKKENCFYIISLSLLATGFAFIHMHHVSTLFENDRHFSHLSNLEREMTFRTEMGFYYHYYKKIINAPSFESGLKALLQDNQTEYPDVINALQRFNLYPEVFIGGLYRIFDFVTKRYDITTKQCWEVNRGQSLPPVNSCEGLGDPMYFYLEFVWYCAGLSKAVLFIYAVVLSNSFGGGLLTVLGFLFNHGHCTRVQWTPPLRESFAYPFCLSQMLAITYCLKSSKNKINTKWNLLFQVWTITLSSTSSLLLWQFSQFVLATQVVAILIMFCLGIIHKKTVLIILVSQLVGLLQAAVLMFGNEFLFQSILFSLLISSIAIVLSCDFKIHYPSFHGGFILISSLVITFSLKSKISRFFSEHDAHIFDLLLAKVTNFKNFHTMLYTCSPEFDFLPLSTVYELTITGLIPTVLIVIGILLFKWGKHFIFKKQKHGQSQNVIDPEVVYNFLQLGAFTIMTYFIMRLKLFWSPHLCLMASLIMSTKYLSSKNNLRYSILTILIAAMSYHGINNIIRQRNIMGEYINIPFEEVLTWISSETLPTDVFAGPMSIMANVLLSTGRRIVNHPHYEHHNMRERTLKVYSVFSRQNPQQVFSTLIDMGVDYVILDETWCFYQSRENCSMIDLWDLVDLENANNEPLCPKLFNGNPEPFIRAFANDVFVILSLKARQFIEITPLRQYQI</sequence>
<evidence type="ECO:0000256" key="6">
    <source>
        <dbReference type="ARBA" id="ARBA00022989"/>
    </source>
</evidence>
<feature type="transmembrane region" description="Helical" evidence="8">
    <location>
        <begin position="498"/>
        <end position="517"/>
    </location>
</feature>
<evidence type="ECO:0000256" key="5">
    <source>
        <dbReference type="ARBA" id="ARBA00022692"/>
    </source>
</evidence>
<keyword evidence="7 8" id="KW-0472">Membrane</keyword>
<name>E0VMN8_PEDHC</name>
<evidence type="ECO:0000256" key="3">
    <source>
        <dbReference type="ARBA" id="ARBA00022676"/>
    </source>
</evidence>
<dbReference type="KEGG" id="phu:Phum_PHUM316380"/>
<dbReference type="OMA" id="YDNITEY"/>
<dbReference type="PANTHER" id="PTHR31488:SF1">
    <property type="entry name" value="C-MANNOSYLTRANSFERASE DPY19L1"/>
    <property type="match status" value="1"/>
</dbReference>
<reference evidence="10" key="3">
    <citation type="submission" date="2021-02" db="UniProtKB">
        <authorList>
            <consortium name="EnsemblMetazoa"/>
        </authorList>
    </citation>
    <scope>IDENTIFICATION</scope>
    <source>
        <strain evidence="10">USDA</strain>
    </source>
</reference>
<dbReference type="GeneID" id="8236018"/>
<keyword evidence="3" id="KW-0328">Glycosyltransferase</keyword>
<comment type="subcellular location">
    <subcellularLocation>
        <location evidence="1">Membrane</location>
        <topology evidence="1">Multi-pass membrane protein</topology>
    </subcellularLocation>
</comment>
<evidence type="ECO:0000256" key="8">
    <source>
        <dbReference type="SAM" id="Phobius"/>
    </source>
</evidence>
<dbReference type="InterPro" id="IPR047462">
    <property type="entry name" value="Dpy19"/>
</dbReference>
<feature type="transmembrane region" description="Helical" evidence="8">
    <location>
        <begin position="449"/>
        <end position="467"/>
    </location>
</feature>
<feature type="transmembrane region" description="Helical" evidence="8">
    <location>
        <begin position="172"/>
        <end position="193"/>
    </location>
</feature>
<dbReference type="PANTHER" id="PTHR31488">
    <property type="entry name" value="DPY-19-LIKE 1, LIKE (H. SAPIENS)"/>
    <property type="match status" value="1"/>
</dbReference>
<dbReference type="VEuPathDB" id="VectorBase:PHUM316380"/>
<keyword evidence="6 8" id="KW-1133">Transmembrane helix</keyword>
<keyword evidence="4" id="KW-0808">Transferase</keyword>
<feature type="transmembrane region" description="Helical" evidence="8">
    <location>
        <begin position="16"/>
        <end position="36"/>
    </location>
</feature>
<feature type="transmembrane region" description="Helical" evidence="8">
    <location>
        <begin position="288"/>
        <end position="307"/>
    </location>
</feature>
<reference evidence="9" key="2">
    <citation type="submission" date="2007-04" db="EMBL/GenBank/DDBJ databases">
        <title>The genome of the human body louse.</title>
        <authorList>
            <consortium name="The Human Body Louse Genome Consortium"/>
            <person name="Kirkness E."/>
            <person name="Walenz B."/>
            <person name="Hass B."/>
            <person name="Bruggner R."/>
            <person name="Strausberg R."/>
        </authorList>
    </citation>
    <scope>NUCLEOTIDE SEQUENCE</scope>
    <source>
        <strain evidence="9">USDA</strain>
    </source>
</reference>
<proteinExistence type="inferred from homology"/>
<evidence type="ECO:0000256" key="2">
    <source>
        <dbReference type="ARBA" id="ARBA00008744"/>
    </source>
</evidence>
<gene>
    <name evidence="10" type="primary">8236018</name>
    <name evidence="9" type="ORF">Phum_PHUM316380</name>
</gene>
<evidence type="ECO:0000256" key="4">
    <source>
        <dbReference type="ARBA" id="ARBA00022679"/>
    </source>
</evidence>